<evidence type="ECO:0000313" key="2">
    <source>
        <dbReference type="Proteomes" id="UP000826661"/>
    </source>
</evidence>
<dbReference type="AlphaFoldDB" id="A0A8G0PDX9"/>
<dbReference type="Proteomes" id="UP000826661">
    <property type="component" value="Chromosome I"/>
</dbReference>
<reference evidence="1 2" key="1">
    <citation type="journal article" date="2021" name="BMC Genomics">
        <title>Telomere-to-telomere genome assembly of asparaginase-producing Trichoderma simmonsii.</title>
        <authorList>
            <person name="Chung D."/>
            <person name="Kwon Y.M."/>
            <person name="Yang Y."/>
        </authorList>
    </citation>
    <scope>NUCLEOTIDE SEQUENCE [LARGE SCALE GENOMIC DNA]</scope>
    <source>
        <strain evidence="1 2">GH-Sj1</strain>
    </source>
</reference>
<name>A0A8G0PDX9_9HYPO</name>
<dbReference type="EMBL" id="CP075864">
    <property type="protein sequence ID" value="QYS93033.1"/>
    <property type="molecule type" value="Genomic_DNA"/>
</dbReference>
<protein>
    <submittedName>
        <fullName evidence="1">Uncharacterized protein</fullName>
    </submittedName>
</protein>
<proteinExistence type="predicted"/>
<sequence length="155" mass="17002">MVSKPSSSLLKQSSCCITSHKQWHSSQFTAGNQLSLNLRQLDWNMTEVWLYDHATSGLQITSSQGRAPCSSILLDSVGLSYIIRLRVPLPAPLKPVLDALVSVESIFQTTPTGRSQKDFNCRASASSSIFNAMGRPTWQALHGSPWVQCTSSPHN</sequence>
<organism evidence="1 2">
    <name type="scientific">Trichoderma simmonsii</name>
    <dbReference type="NCBI Taxonomy" id="1491479"/>
    <lineage>
        <taxon>Eukaryota</taxon>
        <taxon>Fungi</taxon>
        <taxon>Dikarya</taxon>
        <taxon>Ascomycota</taxon>
        <taxon>Pezizomycotina</taxon>
        <taxon>Sordariomycetes</taxon>
        <taxon>Hypocreomycetidae</taxon>
        <taxon>Hypocreales</taxon>
        <taxon>Hypocreaceae</taxon>
        <taxon>Trichoderma</taxon>
    </lineage>
</organism>
<keyword evidence="2" id="KW-1185">Reference proteome</keyword>
<accession>A0A8G0PDX9</accession>
<evidence type="ECO:0000313" key="1">
    <source>
        <dbReference type="EMBL" id="QYS93033.1"/>
    </source>
</evidence>
<gene>
    <name evidence="1" type="ORF">H0G86_000422</name>
</gene>